<protein>
    <submittedName>
        <fullName evidence="4">Site-specific integrase</fullName>
    </submittedName>
</protein>
<reference evidence="4 5" key="1">
    <citation type="submission" date="2019-01" db="EMBL/GenBank/DDBJ databases">
        <title>Sinorhodobacter populi sp. nov. isolated from the symptomatic bark tissue of Populus euramericana canker.</title>
        <authorList>
            <person name="Xu G."/>
        </authorList>
    </citation>
    <scope>NUCLEOTIDE SEQUENCE [LARGE SCALE GENOMIC DNA]</scope>
    <source>
        <strain evidence="4 5">CCTCC AB2012026</strain>
    </source>
</reference>
<dbReference type="EMBL" id="SAVB01000008">
    <property type="protein sequence ID" value="RWR49962.1"/>
    <property type="molecule type" value="Genomic_DNA"/>
</dbReference>
<dbReference type="PANTHER" id="PTHR30349:SF64">
    <property type="entry name" value="PROPHAGE INTEGRASE INTD-RELATED"/>
    <property type="match status" value="1"/>
</dbReference>
<dbReference type="InterPro" id="IPR013762">
    <property type="entry name" value="Integrase-like_cat_sf"/>
</dbReference>
<evidence type="ECO:0000259" key="3">
    <source>
        <dbReference type="PROSITE" id="PS51898"/>
    </source>
</evidence>
<name>A0A443LLB6_9RHOB</name>
<proteinExistence type="predicted"/>
<gene>
    <name evidence="4" type="ORF">EOW65_07925</name>
</gene>
<dbReference type="InterPro" id="IPR011010">
    <property type="entry name" value="DNA_brk_join_enz"/>
</dbReference>
<comment type="caution">
    <text evidence="4">The sequence shown here is derived from an EMBL/GenBank/DDBJ whole genome shotgun (WGS) entry which is preliminary data.</text>
</comment>
<evidence type="ECO:0000256" key="1">
    <source>
        <dbReference type="ARBA" id="ARBA00022908"/>
    </source>
</evidence>
<dbReference type="InterPro" id="IPR050090">
    <property type="entry name" value="Tyrosine_recombinase_XerCD"/>
</dbReference>
<dbReference type="PROSITE" id="PS51898">
    <property type="entry name" value="TYR_RECOMBINASE"/>
    <property type="match status" value="1"/>
</dbReference>
<dbReference type="InterPro" id="IPR002104">
    <property type="entry name" value="Integrase_catalytic"/>
</dbReference>
<evidence type="ECO:0000313" key="5">
    <source>
        <dbReference type="Proteomes" id="UP000286594"/>
    </source>
</evidence>
<dbReference type="GO" id="GO:0006310">
    <property type="term" value="P:DNA recombination"/>
    <property type="evidence" value="ECO:0007669"/>
    <property type="project" value="UniProtKB-KW"/>
</dbReference>
<dbReference type="GO" id="GO:0003677">
    <property type="term" value="F:DNA binding"/>
    <property type="evidence" value="ECO:0007669"/>
    <property type="project" value="InterPro"/>
</dbReference>
<dbReference type="SUPFAM" id="SSF56349">
    <property type="entry name" value="DNA breaking-rejoining enzymes"/>
    <property type="match status" value="1"/>
</dbReference>
<keyword evidence="5" id="KW-1185">Reference proteome</keyword>
<dbReference type="AlphaFoldDB" id="A0A443LLB6"/>
<dbReference type="PANTHER" id="PTHR30349">
    <property type="entry name" value="PHAGE INTEGRASE-RELATED"/>
    <property type="match status" value="1"/>
</dbReference>
<sequence length="277" mass="31568">MPRGERTRQDYRKWALRFAEAFEDDPVEMFEEPESRGEVNEWRKRWAHSPRQYDYAGTVVARILNWLWEEKRAIRQHHCAGFTKIYKVDRSDIVWTKTQRSTLCKKAPKWVCRILTTACETGLRPGDLIRLTWSHIEDTPKGRRIRVRTNKRGRIATIPVTPEMASVLDSTPRDRDLILVSAGGRPLTEHRASEGVRQWRDKAGLTPAALGFDLRLQDARGTAATRLLNAGLTLAQIASYMGWSVKHAAAVIEHYARVSPDETDAVLVKLAEATQGA</sequence>
<organism evidence="4 5">
    <name type="scientific">Paenirhodobacter ferrireducens</name>
    <dbReference type="NCBI Taxonomy" id="1215032"/>
    <lineage>
        <taxon>Bacteria</taxon>
        <taxon>Pseudomonadati</taxon>
        <taxon>Pseudomonadota</taxon>
        <taxon>Alphaproteobacteria</taxon>
        <taxon>Rhodobacterales</taxon>
        <taxon>Rhodobacter group</taxon>
        <taxon>Paenirhodobacter</taxon>
    </lineage>
</organism>
<evidence type="ECO:0000256" key="2">
    <source>
        <dbReference type="ARBA" id="ARBA00023172"/>
    </source>
</evidence>
<feature type="domain" description="Tyr recombinase" evidence="3">
    <location>
        <begin position="81"/>
        <end position="268"/>
    </location>
</feature>
<keyword evidence="2" id="KW-0233">DNA recombination</keyword>
<dbReference type="OrthoDB" id="7510934at2"/>
<accession>A0A443LLB6</accession>
<dbReference type="Proteomes" id="UP000286594">
    <property type="component" value="Unassembled WGS sequence"/>
</dbReference>
<keyword evidence="1" id="KW-0229">DNA integration</keyword>
<evidence type="ECO:0000313" key="4">
    <source>
        <dbReference type="EMBL" id="RWR49962.1"/>
    </source>
</evidence>
<dbReference type="Gene3D" id="1.10.443.10">
    <property type="entry name" value="Intergrase catalytic core"/>
    <property type="match status" value="1"/>
</dbReference>
<dbReference type="Pfam" id="PF00589">
    <property type="entry name" value="Phage_integrase"/>
    <property type="match status" value="1"/>
</dbReference>
<dbReference type="GO" id="GO:0015074">
    <property type="term" value="P:DNA integration"/>
    <property type="evidence" value="ECO:0007669"/>
    <property type="project" value="UniProtKB-KW"/>
</dbReference>